<accession>A0A2G9TQ12</accession>
<evidence type="ECO:0008006" key="3">
    <source>
        <dbReference type="Google" id="ProtNLM"/>
    </source>
</evidence>
<dbReference type="InterPro" id="IPR036412">
    <property type="entry name" value="HAD-like_sf"/>
</dbReference>
<protein>
    <recommendedName>
        <fullName evidence="3">Haloacid dehalogenase-like hydrolase</fullName>
    </recommendedName>
</protein>
<dbReference type="Gene3D" id="3.40.50.1000">
    <property type="entry name" value="HAD superfamily/HAD-like"/>
    <property type="match status" value="1"/>
</dbReference>
<dbReference type="OrthoDB" id="269227at2759"/>
<dbReference type="InterPro" id="IPR023214">
    <property type="entry name" value="HAD_sf"/>
</dbReference>
<dbReference type="Pfam" id="PF13242">
    <property type="entry name" value="Hydrolase_like"/>
    <property type="match status" value="1"/>
</dbReference>
<evidence type="ECO:0000313" key="2">
    <source>
        <dbReference type="Proteomes" id="UP000230423"/>
    </source>
</evidence>
<dbReference type="AlphaFoldDB" id="A0A2G9TQ12"/>
<reference evidence="1 2" key="1">
    <citation type="submission" date="2015-09" db="EMBL/GenBank/DDBJ databases">
        <title>Draft genome of the parasitic nematode Teladorsagia circumcincta isolate WARC Sus (inbred).</title>
        <authorList>
            <person name="Mitreva M."/>
        </authorList>
    </citation>
    <scope>NUCLEOTIDE SEQUENCE [LARGE SCALE GENOMIC DNA]</scope>
    <source>
        <strain evidence="1 2">S</strain>
    </source>
</reference>
<dbReference type="SUPFAM" id="SSF56784">
    <property type="entry name" value="HAD-like"/>
    <property type="match status" value="1"/>
</dbReference>
<organism evidence="1 2">
    <name type="scientific">Teladorsagia circumcincta</name>
    <name type="common">Brown stomach worm</name>
    <name type="synonym">Ostertagia circumcincta</name>
    <dbReference type="NCBI Taxonomy" id="45464"/>
    <lineage>
        <taxon>Eukaryota</taxon>
        <taxon>Metazoa</taxon>
        <taxon>Ecdysozoa</taxon>
        <taxon>Nematoda</taxon>
        <taxon>Chromadorea</taxon>
        <taxon>Rhabditida</taxon>
        <taxon>Rhabditina</taxon>
        <taxon>Rhabditomorpha</taxon>
        <taxon>Strongyloidea</taxon>
        <taxon>Trichostrongylidae</taxon>
        <taxon>Teladorsagia</taxon>
    </lineage>
</organism>
<keyword evidence="2" id="KW-1185">Reference proteome</keyword>
<name>A0A2G9TQ12_TELCI</name>
<evidence type="ECO:0000313" key="1">
    <source>
        <dbReference type="EMBL" id="PIO60025.1"/>
    </source>
</evidence>
<proteinExistence type="predicted"/>
<gene>
    <name evidence="1" type="ORF">TELCIR_18495</name>
</gene>
<dbReference type="EMBL" id="KZ356315">
    <property type="protein sequence ID" value="PIO60025.1"/>
    <property type="molecule type" value="Genomic_DNA"/>
</dbReference>
<dbReference type="Proteomes" id="UP000230423">
    <property type="component" value="Unassembled WGS sequence"/>
</dbReference>
<sequence length="62" mass="6711">MVGDTIADLKMGRVAGLRASVAVLTGVGNRDTLKEYSDYFLDNVSELPLLIATKINQNTKRG</sequence>